<keyword evidence="1" id="KW-0812">Transmembrane</keyword>
<reference evidence="2 3" key="1">
    <citation type="journal article" date="2015" name="Nature">
        <title>rRNA introns, odd ribosomes, and small enigmatic genomes across a large radiation of phyla.</title>
        <authorList>
            <person name="Brown C.T."/>
            <person name="Hug L.A."/>
            <person name="Thomas B.C."/>
            <person name="Sharon I."/>
            <person name="Castelle C.J."/>
            <person name="Singh A."/>
            <person name="Wilkins M.J."/>
            <person name="Williams K.H."/>
            <person name="Banfield J.F."/>
        </authorList>
    </citation>
    <scope>NUCLEOTIDE SEQUENCE [LARGE SCALE GENOMIC DNA]</scope>
</reference>
<dbReference type="Proteomes" id="UP000034032">
    <property type="component" value="Unassembled WGS sequence"/>
</dbReference>
<keyword evidence="1" id="KW-0472">Membrane</keyword>
<name>A0A0G1MKF7_9BACT</name>
<comment type="caution">
    <text evidence="2">The sequence shown here is derived from an EMBL/GenBank/DDBJ whole genome shotgun (WGS) entry which is preliminary data.</text>
</comment>
<feature type="transmembrane region" description="Helical" evidence="1">
    <location>
        <begin position="50"/>
        <end position="67"/>
    </location>
</feature>
<accession>A0A0G1MKF7</accession>
<gene>
    <name evidence="2" type="ORF">UW79_C0022G0017</name>
</gene>
<feature type="transmembrane region" description="Helical" evidence="1">
    <location>
        <begin position="102"/>
        <end position="118"/>
    </location>
</feature>
<feature type="transmembrane region" description="Helical" evidence="1">
    <location>
        <begin position="74"/>
        <end position="96"/>
    </location>
</feature>
<dbReference type="EMBL" id="LCJR01000022">
    <property type="protein sequence ID" value="KKT81302.1"/>
    <property type="molecule type" value="Genomic_DNA"/>
</dbReference>
<evidence type="ECO:0000256" key="1">
    <source>
        <dbReference type="SAM" id="Phobius"/>
    </source>
</evidence>
<evidence type="ECO:0008006" key="4">
    <source>
        <dbReference type="Google" id="ProtNLM"/>
    </source>
</evidence>
<proteinExistence type="predicted"/>
<organism evidence="2 3">
    <name type="scientific">Candidatus Yanofskybacteria bacterium GW2011_GWA2_44_9</name>
    <dbReference type="NCBI Taxonomy" id="1619025"/>
    <lineage>
        <taxon>Bacteria</taxon>
        <taxon>Candidatus Yanofskyibacteriota</taxon>
    </lineage>
</organism>
<protein>
    <recommendedName>
        <fullName evidence="4">DoxX family protein</fullName>
    </recommendedName>
</protein>
<sequence length="130" mass="14995">MNNKLLEWVLRISIAGEFIGHGVFAIQGKKDWIGWFAKFGVGDPEMAKNLLFWIGITDLAVALLVLVRPIRVALLWALVWGFWTALLRPLVGMPIWDFIERWANWGAPLALLLYYGWPRSLKSWFKVRGE</sequence>
<evidence type="ECO:0000313" key="3">
    <source>
        <dbReference type="Proteomes" id="UP000034032"/>
    </source>
</evidence>
<dbReference type="AlphaFoldDB" id="A0A0G1MKF7"/>
<evidence type="ECO:0000313" key="2">
    <source>
        <dbReference type="EMBL" id="KKT81302.1"/>
    </source>
</evidence>
<keyword evidence="1" id="KW-1133">Transmembrane helix</keyword>